<organism evidence="1 2">
    <name type="scientific">Chenggangzhangella methanolivorans</name>
    <dbReference type="NCBI Taxonomy" id="1437009"/>
    <lineage>
        <taxon>Bacteria</taxon>
        <taxon>Pseudomonadati</taxon>
        <taxon>Pseudomonadota</taxon>
        <taxon>Alphaproteobacteria</taxon>
        <taxon>Hyphomicrobiales</taxon>
        <taxon>Methylopilaceae</taxon>
        <taxon>Chenggangzhangella</taxon>
    </lineage>
</organism>
<dbReference type="KEGG" id="cmet:K6K41_16030"/>
<dbReference type="EMBL" id="CP081869">
    <property type="protein sequence ID" value="QZN98544.1"/>
    <property type="molecule type" value="Genomic_DNA"/>
</dbReference>
<gene>
    <name evidence="1" type="ORF">K6K41_16030</name>
</gene>
<protein>
    <submittedName>
        <fullName evidence="1">Uncharacterized protein</fullName>
    </submittedName>
</protein>
<name>A0A9E6R770_9HYPH</name>
<evidence type="ECO:0000313" key="2">
    <source>
        <dbReference type="Proteomes" id="UP000825701"/>
    </source>
</evidence>
<sequence>MAEIISFPARLTAAVPTELADAVRRAAEARGLTAADYLRGATMARLMLDGVPFRPLPNLMRVATRGGRSRVL</sequence>
<keyword evidence="2" id="KW-1185">Reference proteome</keyword>
<dbReference type="RefSeq" id="WP_261401476.1">
    <property type="nucleotide sequence ID" value="NZ_CP081869.1"/>
</dbReference>
<proteinExistence type="predicted"/>
<dbReference type="Proteomes" id="UP000825701">
    <property type="component" value="Chromosome"/>
</dbReference>
<reference evidence="1" key="1">
    <citation type="submission" date="2021-08" db="EMBL/GenBank/DDBJ databases">
        <authorList>
            <person name="Zhang H."/>
            <person name="Xu M."/>
            <person name="Yu Z."/>
            <person name="Yang L."/>
            <person name="Cai Y."/>
        </authorList>
    </citation>
    <scope>NUCLEOTIDE SEQUENCE</scope>
    <source>
        <strain evidence="1">CHL1</strain>
    </source>
</reference>
<accession>A0A9E6R770</accession>
<evidence type="ECO:0000313" key="1">
    <source>
        <dbReference type="EMBL" id="QZN98544.1"/>
    </source>
</evidence>
<dbReference type="AlphaFoldDB" id="A0A9E6R770"/>